<proteinExistence type="predicted"/>
<dbReference type="Proteomes" id="UP000799537">
    <property type="component" value="Unassembled WGS sequence"/>
</dbReference>
<dbReference type="EMBL" id="ML993596">
    <property type="protein sequence ID" value="KAF2166548.1"/>
    <property type="molecule type" value="Genomic_DNA"/>
</dbReference>
<accession>A0A6A6CK16</accession>
<evidence type="ECO:0000313" key="2">
    <source>
        <dbReference type="Proteomes" id="UP000799537"/>
    </source>
</evidence>
<dbReference type="AlphaFoldDB" id="A0A6A6CK16"/>
<keyword evidence="2" id="KW-1185">Reference proteome</keyword>
<dbReference type="GeneID" id="54566131"/>
<reference evidence="1" key="1">
    <citation type="journal article" date="2020" name="Stud. Mycol.">
        <title>101 Dothideomycetes genomes: a test case for predicting lifestyles and emergence of pathogens.</title>
        <authorList>
            <person name="Haridas S."/>
            <person name="Albert R."/>
            <person name="Binder M."/>
            <person name="Bloem J."/>
            <person name="Labutti K."/>
            <person name="Salamov A."/>
            <person name="Andreopoulos B."/>
            <person name="Baker S."/>
            <person name="Barry K."/>
            <person name="Bills G."/>
            <person name="Bluhm B."/>
            <person name="Cannon C."/>
            <person name="Castanera R."/>
            <person name="Culley D."/>
            <person name="Daum C."/>
            <person name="Ezra D."/>
            <person name="Gonzalez J."/>
            <person name="Henrissat B."/>
            <person name="Kuo A."/>
            <person name="Liang C."/>
            <person name="Lipzen A."/>
            <person name="Lutzoni F."/>
            <person name="Magnuson J."/>
            <person name="Mondo S."/>
            <person name="Nolan M."/>
            <person name="Ohm R."/>
            <person name="Pangilinan J."/>
            <person name="Park H.-J."/>
            <person name="Ramirez L."/>
            <person name="Alfaro M."/>
            <person name="Sun H."/>
            <person name="Tritt A."/>
            <person name="Yoshinaga Y."/>
            <person name="Zwiers L.-H."/>
            <person name="Turgeon B."/>
            <person name="Goodwin S."/>
            <person name="Spatafora J."/>
            <person name="Crous P."/>
            <person name="Grigoriev I."/>
        </authorList>
    </citation>
    <scope>NUCLEOTIDE SEQUENCE</scope>
    <source>
        <strain evidence="1">ATCC 36951</strain>
    </source>
</reference>
<sequence>MPSTFAPAAQLRWHCTSVLPAPPHACHDPHRRPPNAARPCFLRQCHNLRITLECQYTSGQERSSLARVGIATNRHIRWLRKHRKDRQGTILTAPAAKPHEALDVAPRGMYGVASVNSVRRRSPHTVHPATVACYGLRSRRSASRSPVPISNTRLS</sequence>
<name>A0A6A6CK16_ZASCE</name>
<protein>
    <submittedName>
        <fullName evidence="1">Uncharacterized protein</fullName>
    </submittedName>
</protein>
<evidence type="ECO:0000313" key="1">
    <source>
        <dbReference type="EMBL" id="KAF2166548.1"/>
    </source>
</evidence>
<dbReference type="RefSeq" id="XP_033667437.1">
    <property type="nucleotide sequence ID" value="XM_033812859.1"/>
</dbReference>
<organism evidence="1 2">
    <name type="scientific">Zasmidium cellare ATCC 36951</name>
    <dbReference type="NCBI Taxonomy" id="1080233"/>
    <lineage>
        <taxon>Eukaryota</taxon>
        <taxon>Fungi</taxon>
        <taxon>Dikarya</taxon>
        <taxon>Ascomycota</taxon>
        <taxon>Pezizomycotina</taxon>
        <taxon>Dothideomycetes</taxon>
        <taxon>Dothideomycetidae</taxon>
        <taxon>Mycosphaerellales</taxon>
        <taxon>Mycosphaerellaceae</taxon>
        <taxon>Zasmidium</taxon>
    </lineage>
</organism>
<gene>
    <name evidence="1" type="ORF">M409DRAFT_54885</name>
</gene>